<accession>A0A096BJ46</accession>
<dbReference type="NCBIfam" id="TIGR01882">
    <property type="entry name" value="peptidase-T"/>
    <property type="match status" value="1"/>
</dbReference>
<dbReference type="GO" id="GO:0006508">
    <property type="term" value="P:proteolysis"/>
    <property type="evidence" value="ECO:0007669"/>
    <property type="project" value="UniProtKB-UniRule"/>
</dbReference>
<dbReference type="EC" id="3.4.11.4" evidence="11"/>
<keyword evidence="10 11" id="KW-0482">Metalloprotease</keyword>
<dbReference type="InterPro" id="IPR036264">
    <property type="entry name" value="Bact_exopeptidase_dim_dom"/>
</dbReference>
<keyword evidence="7 11" id="KW-0479">Metal-binding</keyword>
<dbReference type="InterPro" id="IPR010161">
    <property type="entry name" value="Peptidase_M20B"/>
</dbReference>
<dbReference type="FunFam" id="3.30.70.360:FF:000002">
    <property type="entry name" value="Peptidase T"/>
    <property type="match status" value="1"/>
</dbReference>
<evidence type="ECO:0000256" key="7">
    <source>
        <dbReference type="ARBA" id="ARBA00022723"/>
    </source>
</evidence>
<feature type="binding site" evidence="11 13">
    <location>
        <position position="138"/>
    </location>
    <ligand>
        <name>Zn(2+)</name>
        <dbReference type="ChEBI" id="CHEBI:29105"/>
        <label>1</label>
    </ligand>
</feature>
<feature type="binding site" evidence="11 13">
    <location>
        <position position="195"/>
    </location>
    <ligand>
        <name>Zn(2+)</name>
        <dbReference type="ChEBI" id="CHEBI:29105"/>
        <label>1</label>
    </ligand>
</feature>
<comment type="catalytic activity">
    <reaction evidence="1 11">
        <text>Release of the N-terminal residue from a tripeptide.</text>
        <dbReference type="EC" id="3.4.11.4"/>
    </reaction>
</comment>
<feature type="binding site" evidence="11 13">
    <location>
        <position position="138"/>
    </location>
    <ligand>
        <name>Zn(2+)</name>
        <dbReference type="ChEBI" id="CHEBI:29105"/>
        <label>2</label>
    </ligand>
</feature>
<dbReference type="GO" id="GO:0008237">
    <property type="term" value="F:metallopeptidase activity"/>
    <property type="evidence" value="ECO:0007669"/>
    <property type="project" value="UniProtKB-KW"/>
</dbReference>
<name>A0A096BJ46_9BACT</name>
<keyword evidence="4 11" id="KW-0031">Aminopeptidase</keyword>
<evidence type="ECO:0000256" key="9">
    <source>
        <dbReference type="ARBA" id="ARBA00022833"/>
    </source>
</evidence>
<evidence type="ECO:0000256" key="12">
    <source>
        <dbReference type="PIRSR" id="PIRSR037215-1"/>
    </source>
</evidence>
<dbReference type="Gene3D" id="3.30.70.360">
    <property type="match status" value="1"/>
</dbReference>
<evidence type="ECO:0000256" key="2">
    <source>
        <dbReference type="ARBA" id="ARBA00004496"/>
    </source>
</evidence>
<feature type="binding site" evidence="11 13">
    <location>
        <position position="77"/>
    </location>
    <ligand>
        <name>Zn(2+)</name>
        <dbReference type="ChEBI" id="CHEBI:29105"/>
        <label>1</label>
    </ligand>
</feature>
<dbReference type="PROSITE" id="PS00758">
    <property type="entry name" value="ARGE_DAPE_CPG2_1"/>
    <property type="match status" value="1"/>
</dbReference>
<dbReference type="RefSeq" id="WP_036874850.1">
    <property type="nucleotide sequence ID" value="NZ_JRNN01000095.1"/>
</dbReference>
<dbReference type="PANTHER" id="PTHR42994:SF1">
    <property type="entry name" value="PEPTIDASE T"/>
    <property type="match status" value="1"/>
</dbReference>
<sequence>MDITERFINYTKFDTQSSEDSQTVPSTSKQLVFAKYLKEELEREGFSDVEMDEKGYIYATLKANTKKDIPTIGFISHYDTSPDASGADIKARIVNNYDGGDIILSEGIVSSPEKFPELKAHIGEDLIVTDGHTLLGADDKAGIAEIVDAMCYLRDHDEIEHGDIRMGFNPDEEIGLGAHHFDVEKFGCSWAYTMDGGDIGDLEYENFNAASVKIIIKGVSVHTGYAKDKMINANRLACEFNAMIPDTDIPENTEGYQGFYHLLGMETRTEEAKMSYLIRDHDREKFEDRKDFMEDCAQKMNEKYGEGTVEIVIKDQYYNMKEKIEPNMHVIDIVLQAMQETGVAPKVEPIRGGTDGAQLSFKGLPCPNIFAGGVNFHGPYEFVSIQVMKKAVEVIVKICEITAQYND</sequence>
<dbReference type="SUPFAM" id="SSF53187">
    <property type="entry name" value="Zn-dependent exopeptidases"/>
    <property type="match status" value="1"/>
</dbReference>
<dbReference type="GO" id="GO:0043171">
    <property type="term" value="P:peptide catabolic process"/>
    <property type="evidence" value="ECO:0007669"/>
    <property type="project" value="UniProtKB-UniRule"/>
</dbReference>
<dbReference type="Pfam" id="PF01546">
    <property type="entry name" value="Peptidase_M20"/>
    <property type="match status" value="1"/>
</dbReference>
<dbReference type="AlphaFoldDB" id="A0A096BJ46"/>
<dbReference type="MEROPS" id="M20.003"/>
<evidence type="ECO:0000313" key="15">
    <source>
        <dbReference type="EMBL" id="KGF33174.1"/>
    </source>
</evidence>
<dbReference type="InterPro" id="IPR011650">
    <property type="entry name" value="Peptidase_M20_dimer"/>
</dbReference>
<reference evidence="15 16" key="1">
    <citation type="submission" date="2014-07" db="EMBL/GenBank/DDBJ databases">
        <authorList>
            <person name="McCorrison J."/>
            <person name="Sanka R."/>
            <person name="Torralba M."/>
            <person name="Gillis M."/>
            <person name="Haft D.H."/>
            <person name="Methe B."/>
            <person name="Sutton G."/>
            <person name="Nelson K.E."/>
        </authorList>
    </citation>
    <scope>NUCLEOTIDE SEQUENCE [LARGE SCALE GENOMIC DNA]</scope>
    <source>
        <strain evidence="15 16">DNF00853</strain>
    </source>
</reference>
<dbReference type="PIRSF" id="PIRSF037215">
    <property type="entry name" value="Peptidase_M20B"/>
    <property type="match status" value="1"/>
</dbReference>
<comment type="similarity">
    <text evidence="3 11">Belongs to the peptidase M20B family.</text>
</comment>
<dbReference type="CDD" id="cd03892">
    <property type="entry name" value="M20_peptT"/>
    <property type="match status" value="1"/>
</dbReference>
<comment type="caution">
    <text evidence="15">The sequence shown here is derived from an EMBL/GenBank/DDBJ whole genome shotgun (WGS) entry which is preliminary data.</text>
</comment>
<evidence type="ECO:0000256" key="8">
    <source>
        <dbReference type="ARBA" id="ARBA00022801"/>
    </source>
</evidence>
<comment type="cofactor">
    <cofactor evidence="11 13">
        <name>Zn(2+)</name>
        <dbReference type="ChEBI" id="CHEBI:29105"/>
    </cofactor>
    <text evidence="11 13">Binds 2 Zn(2+) ions per subunit.</text>
</comment>
<organism evidence="15 16">
    <name type="scientific">Hoylesella buccalis DNF00853</name>
    <dbReference type="NCBI Taxonomy" id="1401074"/>
    <lineage>
        <taxon>Bacteria</taxon>
        <taxon>Pseudomonadati</taxon>
        <taxon>Bacteroidota</taxon>
        <taxon>Bacteroidia</taxon>
        <taxon>Bacteroidales</taxon>
        <taxon>Prevotellaceae</taxon>
        <taxon>Hoylesella</taxon>
    </lineage>
</organism>
<feature type="active site" evidence="11 12">
    <location>
        <position position="79"/>
    </location>
</feature>
<evidence type="ECO:0000259" key="14">
    <source>
        <dbReference type="Pfam" id="PF07687"/>
    </source>
</evidence>
<dbReference type="GO" id="GO:0005829">
    <property type="term" value="C:cytosol"/>
    <property type="evidence" value="ECO:0007669"/>
    <property type="project" value="TreeGrafter"/>
</dbReference>
<evidence type="ECO:0000256" key="1">
    <source>
        <dbReference type="ARBA" id="ARBA00000870"/>
    </source>
</evidence>
<dbReference type="InterPro" id="IPR001261">
    <property type="entry name" value="ArgE/DapE_CS"/>
</dbReference>
<comment type="function">
    <text evidence="11">Cleaves the N-terminal amino acid of tripeptides.</text>
</comment>
<keyword evidence="9 11" id="KW-0862">Zinc</keyword>
<gene>
    <name evidence="11" type="primary">pepT</name>
    <name evidence="15" type="ORF">HMPREF2137_12200</name>
</gene>
<evidence type="ECO:0000256" key="11">
    <source>
        <dbReference type="HAMAP-Rule" id="MF_00550"/>
    </source>
</evidence>
<feature type="binding site" evidence="11 13">
    <location>
        <position position="377"/>
    </location>
    <ligand>
        <name>Zn(2+)</name>
        <dbReference type="ChEBI" id="CHEBI:29105"/>
        <label>2</label>
    </ligand>
</feature>
<dbReference type="NCBIfam" id="NF003976">
    <property type="entry name" value="PRK05469.1"/>
    <property type="match status" value="1"/>
</dbReference>
<proteinExistence type="inferred from homology"/>
<dbReference type="NCBIfam" id="NF009920">
    <property type="entry name" value="PRK13381.1"/>
    <property type="match status" value="1"/>
</dbReference>
<evidence type="ECO:0000256" key="13">
    <source>
        <dbReference type="PIRSR" id="PIRSR037215-2"/>
    </source>
</evidence>
<dbReference type="PANTHER" id="PTHR42994">
    <property type="entry name" value="PEPTIDASE T"/>
    <property type="match status" value="1"/>
</dbReference>
<dbReference type="PROSITE" id="PS00759">
    <property type="entry name" value="ARGE_DAPE_CPG2_2"/>
    <property type="match status" value="1"/>
</dbReference>
<comment type="subcellular location">
    <subcellularLocation>
        <location evidence="2 11">Cytoplasm</location>
    </subcellularLocation>
</comment>
<evidence type="ECO:0000256" key="10">
    <source>
        <dbReference type="ARBA" id="ARBA00023049"/>
    </source>
</evidence>
<evidence type="ECO:0000256" key="3">
    <source>
        <dbReference type="ARBA" id="ARBA00009692"/>
    </source>
</evidence>
<dbReference type="Pfam" id="PF07687">
    <property type="entry name" value="M20_dimer"/>
    <property type="match status" value="1"/>
</dbReference>
<keyword evidence="5 11" id="KW-0963">Cytoplasm</keyword>
<evidence type="ECO:0000256" key="4">
    <source>
        <dbReference type="ARBA" id="ARBA00022438"/>
    </source>
</evidence>
<keyword evidence="6 11" id="KW-0645">Protease</keyword>
<feature type="active site" description="Proton acceptor" evidence="11 12">
    <location>
        <position position="172"/>
    </location>
</feature>
<dbReference type="InterPro" id="IPR002933">
    <property type="entry name" value="Peptidase_M20"/>
</dbReference>
<dbReference type="SUPFAM" id="SSF55031">
    <property type="entry name" value="Bacterial exopeptidase dimerisation domain"/>
    <property type="match status" value="1"/>
</dbReference>
<keyword evidence="8 11" id="KW-0378">Hydrolase</keyword>
<dbReference type="OrthoDB" id="9804934at2"/>
<evidence type="ECO:0000256" key="6">
    <source>
        <dbReference type="ARBA" id="ARBA00022670"/>
    </source>
</evidence>
<dbReference type="EMBL" id="JRNN01000095">
    <property type="protein sequence ID" value="KGF33174.1"/>
    <property type="molecule type" value="Genomic_DNA"/>
</dbReference>
<dbReference type="Proteomes" id="UP000029556">
    <property type="component" value="Unassembled WGS sequence"/>
</dbReference>
<evidence type="ECO:0000313" key="16">
    <source>
        <dbReference type="Proteomes" id="UP000029556"/>
    </source>
</evidence>
<evidence type="ECO:0000256" key="5">
    <source>
        <dbReference type="ARBA" id="ARBA00022490"/>
    </source>
</evidence>
<dbReference type="Gene3D" id="3.40.630.10">
    <property type="entry name" value="Zn peptidases"/>
    <property type="match status" value="1"/>
</dbReference>
<dbReference type="HAMAP" id="MF_00550">
    <property type="entry name" value="Aminopeptidase_M20"/>
    <property type="match status" value="1"/>
</dbReference>
<feature type="binding site" evidence="11 13">
    <location>
        <position position="173"/>
    </location>
    <ligand>
        <name>Zn(2+)</name>
        <dbReference type="ChEBI" id="CHEBI:29105"/>
        <label>2</label>
    </ligand>
</feature>
<dbReference type="GO" id="GO:0008270">
    <property type="term" value="F:zinc ion binding"/>
    <property type="evidence" value="ECO:0007669"/>
    <property type="project" value="UniProtKB-UniRule"/>
</dbReference>
<feature type="domain" description="Peptidase M20 dimerisation" evidence="14">
    <location>
        <begin position="204"/>
        <end position="307"/>
    </location>
</feature>
<dbReference type="GO" id="GO:0045148">
    <property type="term" value="F:tripeptide aminopeptidase activity"/>
    <property type="evidence" value="ECO:0007669"/>
    <property type="project" value="UniProtKB-UniRule"/>
</dbReference>
<protein>
    <recommendedName>
        <fullName evidence="11">Peptidase T</fullName>
        <ecNumber evidence="11">3.4.11.4</ecNumber>
    </recommendedName>
    <alternativeName>
        <fullName evidence="11">Aminotripeptidase</fullName>
        <shortName evidence="11">Tripeptidase</shortName>
    </alternativeName>
    <alternativeName>
        <fullName evidence="11">Tripeptide aminopeptidase</fullName>
    </alternativeName>
</protein>